<dbReference type="SUPFAM" id="SSF52141">
    <property type="entry name" value="Uracil-DNA glycosylase-like"/>
    <property type="match status" value="1"/>
</dbReference>
<proteinExistence type="inferred from homology"/>
<feature type="domain" description="Uracil-DNA glycosylase-like" evidence="10">
    <location>
        <begin position="306"/>
        <end position="461"/>
    </location>
</feature>
<dbReference type="PANTHER" id="PTHR33693:SF9">
    <property type="entry name" value="TYPE-4 URACIL-DNA GLYCOSYLASE"/>
    <property type="match status" value="1"/>
</dbReference>
<comment type="similarity">
    <text evidence="1">Belongs to the uracil-DNA glycosylase (UDG) superfamily. Type 4 (UDGa) family.</text>
</comment>
<dbReference type="NCBIfam" id="TIGR03915">
    <property type="entry name" value="SAM_7_link_chp"/>
    <property type="match status" value="1"/>
</dbReference>
<keyword evidence="9" id="KW-0234">DNA repair</keyword>
<keyword evidence="6" id="KW-0378">Hydrolase</keyword>
<dbReference type="InterPro" id="IPR023875">
    <property type="entry name" value="DNA_repair_put"/>
</dbReference>
<dbReference type="InterPro" id="IPR025404">
    <property type="entry name" value="DUF4130"/>
</dbReference>
<evidence type="ECO:0000313" key="12">
    <source>
        <dbReference type="Proteomes" id="UP001161388"/>
    </source>
</evidence>
<evidence type="ECO:0000256" key="5">
    <source>
        <dbReference type="ARBA" id="ARBA00022763"/>
    </source>
</evidence>
<keyword evidence="5" id="KW-0227">DNA damage</keyword>
<dbReference type="EMBL" id="BSNL01000001">
    <property type="protein sequence ID" value="GLQ25556.1"/>
    <property type="molecule type" value="Genomic_DNA"/>
</dbReference>
<evidence type="ECO:0000259" key="10">
    <source>
        <dbReference type="SMART" id="SM00986"/>
    </source>
</evidence>
<evidence type="ECO:0000256" key="4">
    <source>
        <dbReference type="ARBA" id="ARBA00022723"/>
    </source>
</evidence>
<dbReference type="Pfam" id="PF13566">
    <property type="entry name" value="DUF4130"/>
    <property type="match status" value="1"/>
</dbReference>
<organism evidence="11 12">
    <name type="scientific">Sulfitobacter pacificus</name>
    <dbReference type="NCBI Taxonomy" id="1499314"/>
    <lineage>
        <taxon>Bacteria</taxon>
        <taxon>Pseudomonadati</taxon>
        <taxon>Pseudomonadota</taxon>
        <taxon>Alphaproteobacteria</taxon>
        <taxon>Rhodobacterales</taxon>
        <taxon>Roseobacteraceae</taxon>
        <taxon>Sulfitobacter</taxon>
    </lineage>
</organism>
<dbReference type="CDD" id="cd10030">
    <property type="entry name" value="UDG-F4_TTUDGA_SPO1dp_like"/>
    <property type="match status" value="1"/>
</dbReference>
<evidence type="ECO:0000256" key="7">
    <source>
        <dbReference type="ARBA" id="ARBA00023004"/>
    </source>
</evidence>
<keyword evidence="8" id="KW-0411">Iron-sulfur</keyword>
<reference evidence="11" key="1">
    <citation type="journal article" date="2014" name="Int. J. Syst. Evol. Microbiol.">
        <title>Complete genome of a new Firmicutes species belonging to the dominant human colonic microbiota ('Ruminococcus bicirculans') reveals two chromosomes and a selective capacity to utilize plant glucans.</title>
        <authorList>
            <consortium name="NISC Comparative Sequencing Program"/>
            <person name="Wegmann U."/>
            <person name="Louis P."/>
            <person name="Goesmann A."/>
            <person name="Henrissat B."/>
            <person name="Duncan S.H."/>
            <person name="Flint H.J."/>
        </authorList>
    </citation>
    <scope>NUCLEOTIDE SEQUENCE</scope>
    <source>
        <strain evidence="11">NBRC 109915</strain>
    </source>
</reference>
<evidence type="ECO:0000256" key="9">
    <source>
        <dbReference type="ARBA" id="ARBA00023204"/>
    </source>
</evidence>
<keyword evidence="3" id="KW-0004">4Fe-4S</keyword>
<dbReference type="SMART" id="SM00987">
    <property type="entry name" value="UreE_C"/>
    <property type="match status" value="1"/>
</dbReference>
<keyword evidence="4" id="KW-0479">Metal-binding</keyword>
<evidence type="ECO:0000256" key="2">
    <source>
        <dbReference type="ARBA" id="ARBA00019403"/>
    </source>
</evidence>
<evidence type="ECO:0000256" key="3">
    <source>
        <dbReference type="ARBA" id="ARBA00022485"/>
    </source>
</evidence>
<dbReference type="NCBIfam" id="TIGR03914">
    <property type="entry name" value="UDG_fam_dom"/>
    <property type="match status" value="1"/>
</dbReference>
<dbReference type="RefSeq" id="WP_284369974.1">
    <property type="nucleotide sequence ID" value="NZ_BSNL01000001.1"/>
</dbReference>
<dbReference type="SMART" id="SM00986">
    <property type="entry name" value="UDG"/>
    <property type="match status" value="1"/>
</dbReference>
<dbReference type="InterPro" id="IPR036895">
    <property type="entry name" value="Uracil-DNA_glycosylase-like_sf"/>
</dbReference>
<dbReference type="NCBIfam" id="TIGR00758">
    <property type="entry name" value="UDG_fam4"/>
    <property type="match status" value="1"/>
</dbReference>
<dbReference type="Gene3D" id="3.40.470.10">
    <property type="entry name" value="Uracil-DNA glycosylase-like domain"/>
    <property type="match status" value="1"/>
</dbReference>
<dbReference type="Pfam" id="PF03167">
    <property type="entry name" value="UDG"/>
    <property type="match status" value="1"/>
</dbReference>
<comment type="caution">
    <text evidence="11">The sequence shown here is derived from an EMBL/GenBank/DDBJ whole genome shotgun (WGS) entry which is preliminary data.</text>
</comment>
<dbReference type="InterPro" id="IPR051536">
    <property type="entry name" value="UDG_Type-4/5"/>
</dbReference>
<dbReference type="Proteomes" id="UP001161388">
    <property type="component" value="Unassembled WGS sequence"/>
</dbReference>
<sequence length="473" mass="52536">MHHVIIPEIDAATVWRDKARGFLAAGVAPSRIIWGDTTSAADLFALEQDTPPQSAITVPRSFVAMANTVVWHNDPERFARLYAFLWRLRDAPHLMADRGDADLAHLRQMEKNVRRCQHKMKAFVRFREISREGANRRSFAAWFEPTHHTVEPTADFFVRRFADMDWRILTPRISAVFEGGQLTIQAGQPKPDLPKDASEELWITYFRNIFNPARVKLQAMQSEMPKKYWKNMPEAAAIPDMIANAPARARAMALAAPSLPPRHMPNAQAQLAQCPSAWDGPEATLPAAITACTRCPLHQRATQAVLGEGPLDADLMIVGEQPGDQEDLAGRPFVGPAGQLFDRLAAAVALNRSKAYVTNAVKHFKFQPKGRRRIHQRPNTAEIDHCKWWLEAELAQVKPRLVVAMGATAAQALTGKGTEIMARRGRIETGLSGLPILITLHPSYVLRHPDADGRIAAEALLQQDLQAAAAYLG</sequence>
<dbReference type="PANTHER" id="PTHR33693">
    <property type="entry name" value="TYPE-5 URACIL-DNA GLYCOSYLASE"/>
    <property type="match status" value="1"/>
</dbReference>
<dbReference type="InterPro" id="IPR005122">
    <property type="entry name" value="Uracil-DNA_glycosylase-like"/>
</dbReference>
<keyword evidence="7" id="KW-0408">Iron</keyword>
<evidence type="ECO:0000256" key="8">
    <source>
        <dbReference type="ARBA" id="ARBA00023014"/>
    </source>
</evidence>
<gene>
    <name evidence="11" type="ORF">GCM10007927_03590</name>
</gene>
<name>A0ABQ5VDG5_9RHOB</name>
<evidence type="ECO:0000256" key="1">
    <source>
        <dbReference type="ARBA" id="ARBA00006521"/>
    </source>
</evidence>
<evidence type="ECO:0000313" key="11">
    <source>
        <dbReference type="EMBL" id="GLQ25556.1"/>
    </source>
</evidence>
<accession>A0ABQ5VDG5</accession>
<protein>
    <recommendedName>
        <fullName evidence="2">Type-4 uracil-DNA glycosylase</fullName>
    </recommendedName>
</protein>
<evidence type="ECO:0000256" key="6">
    <source>
        <dbReference type="ARBA" id="ARBA00022801"/>
    </source>
</evidence>
<keyword evidence="12" id="KW-1185">Reference proteome</keyword>
<reference evidence="11" key="2">
    <citation type="submission" date="2023-01" db="EMBL/GenBank/DDBJ databases">
        <title>Draft genome sequence of Sulfitobacter pacificus strain NBRC 109915.</title>
        <authorList>
            <person name="Sun Q."/>
            <person name="Mori K."/>
        </authorList>
    </citation>
    <scope>NUCLEOTIDE SEQUENCE</scope>
    <source>
        <strain evidence="11">NBRC 109915</strain>
    </source>
</reference>
<dbReference type="InterPro" id="IPR005273">
    <property type="entry name" value="Ura-DNA_glyco_family4"/>
</dbReference>